<evidence type="ECO:0000313" key="7">
    <source>
        <dbReference type="WBParaSite" id="MCU_006771-RA"/>
    </source>
</evidence>
<sequence length="430" mass="47739">MSDLLYREDPEFEIVKNPKEHNTVVTSIKHARTDSQNTLNPVWIDEDEAGKIKVENTLSQPTILDIKARLNRKRKLGLSGSPELGNCDVEKLYEVLRVDDDCFTGSEIRMRRLHDANRERLSCGSLTSVEFSHSYHIFMTTCVDTTMALFNFGKSDCPLLVDCVFEKFPVSSAKFFSAGEKIILTGKKSYFKVYDINSGKETHPNVPLGIHCKEQVNNVQVSPKDNIAALSAPNRVYLVDLRTLEKIATARVSGSVTSHCFSHKGELLNTFSADGSVFVFDLRHNARPMYRWTDYSCAGGSSFAISDDSKYIACGSETGYVNIYMWAAVMNEGTRTPKPLKSVGNLATGVDQLLFHPSGQVLYMASSLEPAAARLFDLDSQRVYSNFPACMGELGVPTSVGFSLNGGYLAVGQESGRAALYQFDWKKAKY</sequence>
<dbReference type="GO" id="GO:0034388">
    <property type="term" value="C:Pwp2p-containing subcomplex of 90S preribosome"/>
    <property type="evidence" value="ECO:0007669"/>
    <property type="project" value="TreeGrafter"/>
</dbReference>
<dbReference type="InterPro" id="IPR015943">
    <property type="entry name" value="WD40/YVTN_repeat-like_dom_sf"/>
</dbReference>
<comment type="subcellular location">
    <subcellularLocation>
        <location evidence="1">Nucleus</location>
        <location evidence="1">Nucleolus</location>
    </subcellularLocation>
</comment>
<evidence type="ECO:0000256" key="1">
    <source>
        <dbReference type="ARBA" id="ARBA00004604"/>
    </source>
</evidence>
<keyword evidence="3" id="KW-0853">WD repeat</keyword>
<reference evidence="7" key="1">
    <citation type="submission" date="2019-11" db="UniProtKB">
        <authorList>
            <consortium name="WormBaseParasite"/>
        </authorList>
    </citation>
    <scope>IDENTIFICATION</scope>
</reference>
<accession>A0A5K3FB43</accession>
<evidence type="ECO:0000256" key="2">
    <source>
        <dbReference type="ARBA" id="ARBA00022552"/>
    </source>
</evidence>
<proteinExistence type="inferred from homology"/>
<dbReference type="SUPFAM" id="SSF50978">
    <property type="entry name" value="WD40 repeat-like"/>
    <property type="match status" value="1"/>
</dbReference>
<keyword evidence="2" id="KW-0698">rRNA processing</keyword>
<dbReference type="PANTHER" id="PTHR18359:SF0">
    <property type="entry name" value="U3 SMALL NUCLEOLAR RNA-ASSOCIATED PROTEIN 18 HOMOLOG"/>
    <property type="match status" value="1"/>
</dbReference>
<dbReference type="InterPro" id="IPR036322">
    <property type="entry name" value="WD40_repeat_dom_sf"/>
</dbReference>
<dbReference type="GO" id="GO:0032040">
    <property type="term" value="C:small-subunit processome"/>
    <property type="evidence" value="ECO:0007669"/>
    <property type="project" value="TreeGrafter"/>
</dbReference>
<evidence type="ECO:0000256" key="3">
    <source>
        <dbReference type="ARBA" id="ARBA00022574"/>
    </source>
</evidence>
<dbReference type="Gene3D" id="2.130.10.10">
    <property type="entry name" value="YVTN repeat-like/Quinoprotein amine dehydrogenase"/>
    <property type="match status" value="1"/>
</dbReference>
<name>A0A5K3FB43_MESCO</name>
<dbReference type="AlphaFoldDB" id="A0A5K3FB43"/>
<evidence type="ECO:0000256" key="4">
    <source>
        <dbReference type="ARBA" id="ARBA00022737"/>
    </source>
</evidence>
<dbReference type="SMART" id="SM00320">
    <property type="entry name" value="WD40"/>
    <property type="match status" value="4"/>
</dbReference>
<evidence type="ECO:0000256" key="5">
    <source>
        <dbReference type="ARBA" id="ARBA00023242"/>
    </source>
</evidence>
<keyword evidence="5" id="KW-0539">Nucleus</keyword>
<keyword evidence="4" id="KW-0677">Repeat</keyword>
<dbReference type="InterPro" id="IPR045161">
    <property type="entry name" value="Utp18"/>
</dbReference>
<protein>
    <submittedName>
        <fullName evidence="7">WD_REPEATS_REGION domain-containing protein</fullName>
    </submittedName>
</protein>
<comment type="similarity">
    <text evidence="6">Belongs to the WD repeat UTP18 family.</text>
</comment>
<evidence type="ECO:0000256" key="6">
    <source>
        <dbReference type="ARBA" id="ARBA00025767"/>
    </source>
</evidence>
<dbReference type="WBParaSite" id="MCU_006771-RA">
    <property type="protein sequence ID" value="MCU_006771-RA"/>
    <property type="gene ID" value="MCU_006771"/>
</dbReference>
<dbReference type="GO" id="GO:0006364">
    <property type="term" value="P:rRNA processing"/>
    <property type="evidence" value="ECO:0007669"/>
    <property type="project" value="UniProtKB-KW"/>
</dbReference>
<dbReference type="PANTHER" id="PTHR18359">
    <property type="entry name" value="WD-REPEAT PROTEIN-RELATED"/>
    <property type="match status" value="1"/>
</dbReference>
<organism evidence="7">
    <name type="scientific">Mesocestoides corti</name>
    <name type="common">Flatworm</name>
    <dbReference type="NCBI Taxonomy" id="53468"/>
    <lineage>
        <taxon>Eukaryota</taxon>
        <taxon>Metazoa</taxon>
        <taxon>Spiralia</taxon>
        <taxon>Lophotrochozoa</taxon>
        <taxon>Platyhelminthes</taxon>
        <taxon>Cestoda</taxon>
        <taxon>Eucestoda</taxon>
        <taxon>Cyclophyllidea</taxon>
        <taxon>Mesocestoididae</taxon>
        <taxon>Mesocestoides</taxon>
    </lineage>
</organism>
<dbReference type="InterPro" id="IPR001680">
    <property type="entry name" value="WD40_rpt"/>
</dbReference>